<evidence type="ECO:0000313" key="1">
    <source>
        <dbReference type="EMBL" id="MFB9630976.1"/>
    </source>
</evidence>
<keyword evidence="2" id="KW-1185">Reference proteome</keyword>
<gene>
    <name evidence="1" type="ORF">ACFFSA_48585</name>
</gene>
<proteinExistence type="predicted"/>
<sequence>MKKLLDSDLNLPDNDQKFAYYAGVLATGLGAQDLSSASRFLQSLRISVTSGDEIGLRAFVIEEVARPILVRLGLQPAAARKVYNAAFSLVVEAVNGLDVDAPNGVWASRESLVEEERSRRTITRSRLVAALVAAGIPITSDSHIGGEFAISAMSRKLRAGRVGPTVLRSAPRLRRDWFEVEAAYRSDVPTRFGDEVRRIRSEVANRAGMAESATRVPGRAYGMEMHRELSKLLGDSTIKPNLPVGPPELMGCVYQLTDECEVWWSDEFNANGEAPWTLAPPAPEQLALIPKDYEKLSDQDDVR</sequence>
<dbReference type="EMBL" id="JBHMBW010000104">
    <property type="protein sequence ID" value="MFB9630976.1"/>
    <property type="molecule type" value="Genomic_DNA"/>
</dbReference>
<reference evidence="1 2" key="1">
    <citation type="submission" date="2024-09" db="EMBL/GenBank/DDBJ databases">
        <authorList>
            <person name="Sun Q."/>
            <person name="Mori K."/>
        </authorList>
    </citation>
    <scope>NUCLEOTIDE SEQUENCE [LARGE SCALE GENOMIC DNA]</scope>
    <source>
        <strain evidence="1 2">JCM 3143</strain>
    </source>
</reference>
<dbReference type="RefSeq" id="WP_344999236.1">
    <property type="nucleotide sequence ID" value="NZ_BAAAXV010000009.1"/>
</dbReference>
<protein>
    <submittedName>
        <fullName evidence="1">Uncharacterized protein</fullName>
    </submittedName>
</protein>
<organism evidence="1 2">
    <name type="scientific">Nonomuraea helvata</name>
    <dbReference type="NCBI Taxonomy" id="37484"/>
    <lineage>
        <taxon>Bacteria</taxon>
        <taxon>Bacillati</taxon>
        <taxon>Actinomycetota</taxon>
        <taxon>Actinomycetes</taxon>
        <taxon>Streptosporangiales</taxon>
        <taxon>Streptosporangiaceae</taxon>
        <taxon>Nonomuraea</taxon>
    </lineage>
</organism>
<evidence type="ECO:0000313" key="2">
    <source>
        <dbReference type="Proteomes" id="UP001589532"/>
    </source>
</evidence>
<name>A0ABV5SH11_9ACTN</name>
<accession>A0ABV5SH11</accession>
<dbReference type="Proteomes" id="UP001589532">
    <property type="component" value="Unassembled WGS sequence"/>
</dbReference>
<comment type="caution">
    <text evidence="1">The sequence shown here is derived from an EMBL/GenBank/DDBJ whole genome shotgun (WGS) entry which is preliminary data.</text>
</comment>